<evidence type="ECO:0000313" key="9">
    <source>
        <dbReference type="Proteomes" id="UP001056109"/>
    </source>
</evidence>
<keyword evidence="4 6" id="KW-1133">Transmembrane helix</keyword>
<keyword evidence="3 6" id="KW-0812">Transmembrane</keyword>
<proteinExistence type="predicted"/>
<organism evidence="8 9">
    <name type="scientific">Arcanobacterium pinnipediorum</name>
    <dbReference type="NCBI Taxonomy" id="1503041"/>
    <lineage>
        <taxon>Bacteria</taxon>
        <taxon>Bacillati</taxon>
        <taxon>Actinomycetota</taxon>
        <taxon>Actinomycetes</taxon>
        <taxon>Actinomycetales</taxon>
        <taxon>Actinomycetaceae</taxon>
        <taxon>Arcanobacterium</taxon>
    </lineage>
</organism>
<dbReference type="Proteomes" id="UP001056109">
    <property type="component" value="Chromosome"/>
</dbReference>
<evidence type="ECO:0000256" key="6">
    <source>
        <dbReference type="SAM" id="Phobius"/>
    </source>
</evidence>
<gene>
    <name evidence="8" type="ORF">NG665_08050</name>
</gene>
<evidence type="ECO:0000256" key="5">
    <source>
        <dbReference type="ARBA" id="ARBA00023136"/>
    </source>
</evidence>
<dbReference type="RefSeq" id="WP_252673187.1">
    <property type="nucleotide sequence ID" value="NZ_CP099547.1"/>
</dbReference>
<evidence type="ECO:0000259" key="7">
    <source>
        <dbReference type="Pfam" id="PF00482"/>
    </source>
</evidence>
<protein>
    <submittedName>
        <fullName evidence="8">Type II secretion system F family protein</fullName>
    </submittedName>
</protein>
<evidence type="ECO:0000256" key="3">
    <source>
        <dbReference type="ARBA" id="ARBA00022692"/>
    </source>
</evidence>
<evidence type="ECO:0000256" key="4">
    <source>
        <dbReference type="ARBA" id="ARBA00022989"/>
    </source>
</evidence>
<sequence>MAVVLDVAAAALLSGSSLPDTLRMLGKSLGGSKVGAGGYSADKLHETANMLVMGATWDEAWRDVEGFELLARTLQPAWVDGVAPVPLLERAARTLQLTRVRRAKESAGRLGAALVMPLGLCFLPAFIIVGVVPIVAGLATSLW</sequence>
<name>A0ABY5AJE3_9ACTO</name>
<dbReference type="InterPro" id="IPR018076">
    <property type="entry name" value="T2SS_GspF_dom"/>
</dbReference>
<dbReference type="EMBL" id="CP099547">
    <property type="protein sequence ID" value="USR79313.1"/>
    <property type="molecule type" value="Genomic_DNA"/>
</dbReference>
<keyword evidence="5 6" id="KW-0472">Membrane</keyword>
<comment type="subcellular location">
    <subcellularLocation>
        <location evidence="1">Cell membrane</location>
        <topology evidence="1">Multi-pass membrane protein</topology>
    </subcellularLocation>
</comment>
<feature type="domain" description="Type II secretion system protein GspF" evidence="7">
    <location>
        <begin position="6"/>
        <end position="131"/>
    </location>
</feature>
<evidence type="ECO:0000313" key="8">
    <source>
        <dbReference type="EMBL" id="USR79313.1"/>
    </source>
</evidence>
<reference evidence="8" key="1">
    <citation type="submission" date="2022-06" db="EMBL/GenBank/DDBJ databases">
        <title>Complete Genome Sequence of Arcanobacterium pinnipediorum strain DSM 28752 isolated from a harbour seal.</title>
        <authorList>
            <person name="Borowiak M."/>
            <person name="Kreitlow A."/>
            <person name="Alssahen M."/>
            <person name="Malorny B."/>
            <person name="Laemmler C."/>
            <person name="Prenger-Berninghoff E."/>
            <person name="Siebert U."/>
            <person name="Ploetz M."/>
            <person name="Abdulmawjood A."/>
        </authorList>
    </citation>
    <scope>NUCLEOTIDE SEQUENCE</scope>
    <source>
        <strain evidence="8">DSM 28752</strain>
    </source>
</reference>
<feature type="transmembrane region" description="Helical" evidence="6">
    <location>
        <begin position="114"/>
        <end position="139"/>
    </location>
</feature>
<accession>A0ABY5AJE3</accession>
<dbReference type="Pfam" id="PF00482">
    <property type="entry name" value="T2SSF"/>
    <property type="match status" value="1"/>
</dbReference>
<keyword evidence="9" id="KW-1185">Reference proteome</keyword>
<keyword evidence="2" id="KW-1003">Cell membrane</keyword>
<evidence type="ECO:0000256" key="2">
    <source>
        <dbReference type="ARBA" id="ARBA00022475"/>
    </source>
</evidence>
<evidence type="ECO:0000256" key="1">
    <source>
        <dbReference type="ARBA" id="ARBA00004651"/>
    </source>
</evidence>